<evidence type="ECO:0000256" key="1">
    <source>
        <dbReference type="SAM" id="MobiDB-lite"/>
    </source>
</evidence>
<comment type="caution">
    <text evidence="2">The sequence shown here is derived from an EMBL/GenBank/DDBJ whole genome shotgun (WGS) entry which is preliminary data.</text>
</comment>
<accession>A0AB34H3R3</accession>
<dbReference type="Proteomes" id="UP001159641">
    <property type="component" value="Unassembled WGS sequence"/>
</dbReference>
<dbReference type="AlphaFoldDB" id="A0AB34H3R3"/>
<organism evidence="2 3">
    <name type="scientific">Eschrichtius robustus</name>
    <name type="common">California gray whale</name>
    <name type="synonym">Eschrichtius gibbosus</name>
    <dbReference type="NCBI Taxonomy" id="9764"/>
    <lineage>
        <taxon>Eukaryota</taxon>
        <taxon>Metazoa</taxon>
        <taxon>Chordata</taxon>
        <taxon>Craniata</taxon>
        <taxon>Vertebrata</taxon>
        <taxon>Euteleostomi</taxon>
        <taxon>Mammalia</taxon>
        <taxon>Eutheria</taxon>
        <taxon>Laurasiatheria</taxon>
        <taxon>Artiodactyla</taxon>
        <taxon>Whippomorpha</taxon>
        <taxon>Cetacea</taxon>
        <taxon>Mysticeti</taxon>
        <taxon>Eschrichtiidae</taxon>
        <taxon>Eschrichtius</taxon>
    </lineage>
</organism>
<sequence>MVDLGGQIPGETPDQEGGNLKTFGIQGLESGRADVKILVLCAGPSSKPVSWGWASVLSFPVSFSRALYHSEQRNKESAPNPCRTLDSERLVLGLSEVLFCLPSNLSLPCRLSVSLDLAAEGQSNSRSRKKRKIVQKQVCRTQCTSRQEIEGRNCLDPCGCMWGCHCPQDIWRGRGGPPVSVAAAEPAGCS</sequence>
<feature type="region of interest" description="Disordered" evidence="1">
    <location>
        <begin position="1"/>
        <end position="20"/>
    </location>
</feature>
<name>A0AB34H3R3_ESCRO</name>
<protein>
    <submittedName>
        <fullName evidence="2">Uncharacterized protein</fullName>
    </submittedName>
</protein>
<reference evidence="2 3" key="1">
    <citation type="submission" date="2022-11" db="EMBL/GenBank/DDBJ databases">
        <title>Whole genome sequence of Eschrichtius robustus ER-17-0199.</title>
        <authorList>
            <person name="Bruniche-Olsen A."/>
            <person name="Black A.N."/>
            <person name="Fields C.J."/>
            <person name="Walden K."/>
            <person name="Dewoody J.A."/>
        </authorList>
    </citation>
    <scope>NUCLEOTIDE SEQUENCE [LARGE SCALE GENOMIC DNA]</scope>
    <source>
        <strain evidence="2">ER-17-0199</strain>
        <tissue evidence="2">Blubber</tissue>
    </source>
</reference>
<dbReference type="EMBL" id="JAIQCJ010002016">
    <property type="protein sequence ID" value="KAJ8785325.1"/>
    <property type="molecule type" value="Genomic_DNA"/>
</dbReference>
<gene>
    <name evidence="2" type="ORF">J1605_007337</name>
</gene>
<proteinExistence type="predicted"/>
<evidence type="ECO:0000313" key="2">
    <source>
        <dbReference type="EMBL" id="KAJ8785325.1"/>
    </source>
</evidence>
<keyword evidence="3" id="KW-1185">Reference proteome</keyword>
<evidence type="ECO:0000313" key="3">
    <source>
        <dbReference type="Proteomes" id="UP001159641"/>
    </source>
</evidence>